<dbReference type="GO" id="GO:0003677">
    <property type="term" value="F:DNA binding"/>
    <property type="evidence" value="ECO:0007669"/>
    <property type="project" value="InterPro"/>
</dbReference>
<evidence type="ECO:0000313" key="6">
    <source>
        <dbReference type="Proteomes" id="UP000095727"/>
    </source>
</evidence>
<evidence type="ECO:0000313" key="3">
    <source>
        <dbReference type="EMBL" id="CUN18891.1"/>
    </source>
</evidence>
<evidence type="ECO:0000313" key="7">
    <source>
        <dbReference type="Proteomes" id="UP000260655"/>
    </source>
</evidence>
<evidence type="ECO:0000313" key="5">
    <source>
        <dbReference type="EMBL" id="RHG59897.1"/>
    </source>
</evidence>
<reference evidence="2 6" key="1">
    <citation type="submission" date="2015-09" db="EMBL/GenBank/DDBJ databases">
        <authorList>
            <consortium name="Pathogen Informatics"/>
        </authorList>
    </citation>
    <scope>NUCLEOTIDE SEQUENCE [LARGE SCALE GENOMIC DNA]</scope>
    <source>
        <strain evidence="2 6">2789STDY5834962</strain>
    </source>
</reference>
<dbReference type="EMBL" id="CYXR01000027">
    <property type="protein sequence ID" value="CUN12822.1"/>
    <property type="molecule type" value="Genomic_DNA"/>
</dbReference>
<evidence type="ECO:0000313" key="4">
    <source>
        <dbReference type="EMBL" id="RGJ26249.1"/>
    </source>
</evidence>
<evidence type="ECO:0000313" key="2">
    <source>
        <dbReference type="EMBL" id="CUN12822.1"/>
    </source>
</evidence>
<organism evidence="2 6">
    <name type="scientific">Coprococcus comes</name>
    <dbReference type="NCBI Taxonomy" id="410072"/>
    <lineage>
        <taxon>Bacteria</taxon>
        <taxon>Bacillati</taxon>
        <taxon>Bacillota</taxon>
        <taxon>Clostridia</taxon>
        <taxon>Lachnospirales</taxon>
        <taxon>Lachnospiraceae</taxon>
        <taxon>Coprococcus</taxon>
    </lineage>
</organism>
<dbReference type="Pfam" id="PF08281">
    <property type="entry name" value="Sigma70_r4_2"/>
    <property type="match status" value="1"/>
</dbReference>
<proteinExistence type="predicted"/>
<dbReference type="Proteomes" id="UP000286595">
    <property type="component" value="Unassembled WGS sequence"/>
</dbReference>
<dbReference type="EMBL" id="CYXR01000049">
    <property type="protein sequence ID" value="CUN18891.1"/>
    <property type="molecule type" value="Genomic_DNA"/>
</dbReference>
<dbReference type="InterPro" id="IPR013324">
    <property type="entry name" value="RNA_pol_sigma_r3/r4-like"/>
</dbReference>
<name>A0A173UCS3_9FIRM</name>
<evidence type="ECO:0000313" key="8">
    <source>
        <dbReference type="Proteomes" id="UP000286595"/>
    </source>
</evidence>
<accession>A0A173UCS3</accession>
<evidence type="ECO:0000259" key="1">
    <source>
        <dbReference type="Pfam" id="PF08281"/>
    </source>
</evidence>
<dbReference type="RefSeq" id="WP_044925118.1">
    <property type="nucleotide sequence ID" value="NZ_CAXSNH010000005.1"/>
</dbReference>
<dbReference type="AlphaFoldDB" id="A0A173UCS3"/>
<dbReference type="GeneID" id="77470306"/>
<gene>
    <name evidence="5" type="ORF">DW252_10295</name>
    <name evidence="4" type="ORF">DXD67_00250</name>
    <name evidence="2" type="ORF">ERS852574_02877</name>
    <name evidence="3" type="ORF">ERS852574_03254</name>
</gene>
<dbReference type="InterPro" id="IPR036388">
    <property type="entry name" value="WH-like_DNA-bd_sf"/>
</dbReference>
<dbReference type="GO" id="GO:0016987">
    <property type="term" value="F:sigma factor activity"/>
    <property type="evidence" value="ECO:0007669"/>
    <property type="project" value="InterPro"/>
</dbReference>
<dbReference type="Proteomes" id="UP000095727">
    <property type="component" value="Unassembled WGS sequence"/>
</dbReference>
<sequence>MKPSDFQKTIQCQFDCKLKKVVKGIVRNYRKELARRQAKEVSFCELPEIVVEKLIVWDDYESEYTTFDVCGTEIRVLDEELAEALKQLPEQSRNIVLMFFFLDMSDSEIGEKLNINRSTSYRHRRNSLEEIRKQLKEKKTNEE</sequence>
<dbReference type="EMBL" id="QRIM01000011">
    <property type="protein sequence ID" value="RHG59897.1"/>
    <property type="molecule type" value="Genomic_DNA"/>
</dbReference>
<dbReference type="Gene3D" id="1.10.10.10">
    <property type="entry name" value="Winged helix-like DNA-binding domain superfamily/Winged helix DNA-binding domain"/>
    <property type="match status" value="1"/>
</dbReference>
<dbReference type="GO" id="GO:0006352">
    <property type="term" value="P:DNA-templated transcription initiation"/>
    <property type="evidence" value="ECO:0007669"/>
    <property type="project" value="InterPro"/>
</dbReference>
<protein>
    <submittedName>
        <fullName evidence="2 4">RNA polymerase sigma factor</fullName>
    </submittedName>
</protein>
<feature type="domain" description="RNA polymerase sigma factor 70 region 4 type 2" evidence="1">
    <location>
        <begin position="79"/>
        <end position="128"/>
    </location>
</feature>
<dbReference type="SUPFAM" id="SSF88659">
    <property type="entry name" value="Sigma3 and sigma4 domains of RNA polymerase sigma factors"/>
    <property type="match status" value="1"/>
</dbReference>
<reference evidence="7 8" key="2">
    <citation type="submission" date="2018-08" db="EMBL/GenBank/DDBJ databases">
        <title>A genome reference for cultivated species of the human gut microbiota.</title>
        <authorList>
            <person name="Zou Y."/>
            <person name="Xue W."/>
            <person name="Luo G."/>
        </authorList>
    </citation>
    <scope>NUCLEOTIDE SEQUENCE [LARGE SCALE GENOMIC DNA]</scope>
    <source>
        <strain evidence="5 8">AM22-12LB</strain>
        <strain evidence="4 7">TM07-19</strain>
    </source>
</reference>
<dbReference type="Proteomes" id="UP000260655">
    <property type="component" value="Unassembled WGS sequence"/>
</dbReference>
<dbReference type="InterPro" id="IPR013249">
    <property type="entry name" value="RNA_pol_sigma70_r4_t2"/>
</dbReference>
<dbReference type="EMBL" id="QSOV01000001">
    <property type="protein sequence ID" value="RGJ26249.1"/>
    <property type="molecule type" value="Genomic_DNA"/>
</dbReference>